<dbReference type="InterPro" id="IPR005183">
    <property type="entry name" value="DUF305_CopM-like"/>
</dbReference>
<sequence>MQYRPVTGGEGVAGNVTVDDPHPKKAVEAVESVDAAETIEHIEELAKPRRRRMWWPAALAAAVALGLGIPALMAGGSTAAGTVASAPSTESPEAGFARDMATHHQQAIDMSFIVRDRTQDPAVRNLAFDIINTQANQRGMLMGWLDQWGLAQSSAAPPMAWMKMDHPYPAHDGSLMPGMATNVELDRLRGLSGRDAEVYYLQLMIEHHKGGVAMAQGYVDLSTNPVEKRLAQTMVNGQRSEIDLITGMLAERGAKPLS</sequence>
<name>A0ABP5QSD0_9ACTN</name>
<evidence type="ECO:0000313" key="5">
    <source>
        <dbReference type="Proteomes" id="UP001500305"/>
    </source>
</evidence>
<keyword evidence="2" id="KW-0812">Transmembrane</keyword>
<gene>
    <name evidence="4" type="ORF">GCM10010430_26040</name>
</gene>
<reference evidence="5" key="1">
    <citation type="journal article" date="2019" name="Int. J. Syst. Evol. Microbiol.">
        <title>The Global Catalogue of Microorganisms (GCM) 10K type strain sequencing project: providing services to taxonomists for standard genome sequencing and annotation.</title>
        <authorList>
            <consortium name="The Broad Institute Genomics Platform"/>
            <consortium name="The Broad Institute Genome Sequencing Center for Infectious Disease"/>
            <person name="Wu L."/>
            <person name="Ma J."/>
        </authorList>
    </citation>
    <scope>NUCLEOTIDE SEQUENCE [LARGE SCALE GENOMIC DNA]</scope>
    <source>
        <strain evidence="5">JCM 7356</strain>
    </source>
</reference>
<dbReference type="Pfam" id="PF03713">
    <property type="entry name" value="DUF305"/>
    <property type="match status" value="1"/>
</dbReference>
<proteinExistence type="predicted"/>
<dbReference type="InterPro" id="IPR012347">
    <property type="entry name" value="Ferritin-like"/>
</dbReference>
<evidence type="ECO:0000259" key="3">
    <source>
        <dbReference type="Pfam" id="PF03713"/>
    </source>
</evidence>
<keyword evidence="2" id="KW-0472">Membrane</keyword>
<organism evidence="4 5">
    <name type="scientific">Kitasatospora cystarginea</name>
    <dbReference type="NCBI Taxonomy" id="58350"/>
    <lineage>
        <taxon>Bacteria</taxon>
        <taxon>Bacillati</taxon>
        <taxon>Actinomycetota</taxon>
        <taxon>Actinomycetes</taxon>
        <taxon>Kitasatosporales</taxon>
        <taxon>Streptomycetaceae</taxon>
        <taxon>Kitasatospora</taxon>
    </lineage>
</organism>
<dbReference type="PANTHER" id="PTHR36933">
    <property type="entry name" value="SLL0788 PROTEIN"/>
    <property type="match status" value="1"/>
</dbReference>
<feature type="domain" description="DUF305" evidence="3">
    <location>
        <begin position="93"/>
        <end position="249"/>
    </location>
</feature>
<feature type="transmembrane region" description="Helical" evidence="2">
    <location>
        <begin position="53"/>
        <end position="73"/>
    </location>
</feature>
<evidence type="ECO:0000313" key="4">
    <source>
        <dbReference type="EMBL" id="GAA2243163.1"/>
    </source>
</evidence>
<dbReference type="EMBL" id="BAAATR010000009">
    <property type="protein sequence ID" value="GAA2243163.1"/>
    <property type="molecule type" value="Genomic_DNA"/>
</dbReference>
<feature type="region of interest" description="Disordered" evidence="1">
    <location>
        <begin position="1"/>
        <end position="21"/>
    </location>
</feature>
<accession>A0ABP5QSD0</accession>
<keyword evidence="2" id="KW-1133">Transmembrane helix</keyword>
<evidence type="ECO:0000256" key="1">
    <source>
        <dbReference type="SAM" id="MobiDB-lite"/>
    </source>
</evidence>
<dbReference type="Proteomes" id="UP001500305">
    <property type="component" value="Unassembled WGS sequence"/>
</dbReference>
<protein>
    <recommendedName>
        <fullName evidence="3">DUF305 domain-containing protein</fullName>
    </recommendedName>
</protein>
<evidence type="ECO:0000256" key="2">
    <source>
        <dbReference type="SAM" id="Phobius"/>
    </source>
</evidence>
<dbReference type="Gene3D" id="1.20.1260.10">
    <property type="match status" value="1"/>
</dbReference>
<keyword evidence="5" id="KW-1185">Reference proteome</keyword>
<comment type="caution">
    <text evidence="4">The sequence shown here is derived from an EMBL/GenBank/DDBJ whole genome shotgun (WGS) entry which is preliminary data.</text>
</comment>
<dbReference type="PANTHER" id="PTHR36933:SF1">
    <property type="entry name" value="SLL0788 PROTEIN"/>
    <property type="match status" value="1"/>
</dbReference>